<comment type="catalytic activity">
    <reaction evidence="1 11">
        <text>S-ubiquitinyl-[E2 ubiquitin-conjugating enzyme]-L-cysteine + [acceptor protein]-L-lysine = [E2 ubiquitin-conjugating enzyme]-L-cysteine + N(6)-ubiquitinyl-[acceptor protein]-L-lysine.</text>
        <dbReference type="EC" id="2.3.2.27"/>
    </reaction>
</comment>
<dbReference type="Gene3D" id="3.30.390.130">
    <property type="match status" value="1"/>
</dbReference>
<dbReference type="InterPro" id="IPR039396">
    <property type="entry name" value="Deltex_C"/>
</dbReference>
<dbReference type="PROSITE" id="PS50089">
    <property type="entry name" value="ZF_RING_2"/>
    <property type="match status" value="1"/>
</dbReference>
<evidence type="ECO:0000256" key="10">
    <source>
        <dbReference type="PROSITE-ProRule" id="PRU00175"/>
    </source>
</evidence>
<evidence type="ECO:0000256" key="6">
    <source>
        <dbReference type="ARBA" id="ARBA00022737"/>
    </source>
</evidence>
<keyword evidence="11" id="KW-0963">Cytoplasm</keyword>
<keyword evidence="7 10" id="KW-0863">Zinc-finger</keyword>
<dbReference type="SUPFAM" id="SSF57850">
    <property type="entry name" value="RING/U-box"/>
    <property type="match status" value="1"/>
</dbReference>
<evidence type="ECO:0000256" key="1">
    <source>
        <dbReference type="ARBA" id="ARBA00000900"/>
    </source>
</evidence>
<dbReference type="SMART" id="SM00184">
    <property type="entry name" value="RING"/>
    <property type="match status" value="1"/>
</dbReference>
<evidence type="ECO:0000256" key="8">
    <source>
        <dbReference type="ARBA" id="ARBA00022833"/>
    </source>
</evidence>
<sequence length="559" mass="63853">MEDSNIARKFVVWERLNKTGKWCPYSAEVCQFIELSYKKGLENISLGDADENMKIYLMNFKDMIQVSSVTGTKSNVRRRLCDNMNTFCSGFTWQWRGDHDSWHSYEIDVNDFIEKAYAEGLKNVTLKKVFRDYNYEIDFTKMIQINKHTKRKRPIRRHQNPSSFPVTTLNANDCCKNDDFTDESATNAVKDMDYSYLVNEIPGTAALLDQVNSYMRNVKRTYNVDVSDISVVKETDETGDVENSNDTLICEAAENVCDNQSIPSGFSTTAAIVNGRQWYGSRPPHTPQSKLKPVPGIEPLAVNGRKIIKKKKVRHENISQADLGIEDILKEYTNTIEANLSNNIKDEDCIICCEPLSEGSSYDGDTSVLKLKECPHVFHKSCLTAMYNSGSKDKCLQCPVCKRIYGVKYGFQPPGNMIYHVLPYSLPGYPECDTIRIIYDIPSGTQGPEHPMPGRKYTARGFPRHCYLPDNEIGRKVLRLLVKAWKRRLIFTIGQSSTTGEENTVTWNEIHHKTEFGCNRRGHGFPDPNYFSNVISELEAHGIKDDEVYLWYPAEEINT</sequence>
<dbReference type="InterPro" id="IPR037197">
    <property type="entry name" value="WWE_dom_sf"/>
</dbReference>
<dbReference type="EMBL" id="BMAV01016908">
    <property type="protein sequence ID" value="GFY68181.1"/>
    <property type="molecule type" value="Genomic_DNA"/>
</dbReference>
<evidence type="ECO:0000256" key="2">
    <source>
        <dbReference type="ARBA" id="ARBA00004906"/>
    </source>
</evidence>
<dbReference type="InterPro" id="IPR039399">
    <property type="entry name" value="Deltex_C_sf"/>
</dbReference>
<comment type="subcellular location">
    <subcellularLocation>
        <location evidence="11">Cytoplasm</location>
    </subcellularLocation>
</comment>
<dbReference type="Pfam" id="PF02825">
    <property type="entry name" value="WWE"/>
    <property type="match status" value="2"/>
</dbReference>
<keyword evidence="4 11" id="KW-0808">Transferase</keyword>
<keyword evidence="9" id="KW-0914">Notch signaling pathway</keyword>
<gene>
    <name evidence="14" type="primary">dtx1</name>
    <name evidence="14" type="ORF">TNIN_288071</name>
</gene>
<proteinExistence type="inferred from homology"/>
<feature type="domain" description="WWE" evidence="13">
    <location>
        <begin position="1"/>
        <end position="78"/>
    </location>
</feature>
<dbReference type="GO" id="GO:0007219">
    <property type="term" value="P:Notch signaling pathway"/>
    <property type="evidence" value="ECO:0007669"/>
    <property type="project" value="UniProtKB-KW"/>
</dbReference>
<dbReference type="InterPro" id="IPR039398">
    <property type="entry name" value="Deltex_fam"/>
</dbReference>
<evidence type="ECO:0000256" key="5">
    <source>
        <dbReference type="ARBA" id="ARBA00022723"/>
    </source>
</evidence>
<evidence type="ECO:0000256" key="3">
    <source>
        <dbReference type="ARBA" id="ARBA00009413"/>
    </source>
</evidence>
<dbReference type="SUPFAM" id="SSF117839">
    <property type="entry name" value="WWE domain"/>
    <property type="match status" value="2"/>
</dbReference>
<dbReference type="EC" id="2.3.2.27" evidence="11"/>
<dbReference type="GO" id="GO:0061630">
    <property type="term" value="F:ubiquitin protein ligase activity"/>
    <property type="evidence" value="ECO:0007669"/>
    <property type="project" value="UniProtKB-UniRule"/>
</dbReference>
<organism evidence="14 15">
    <name type="scientific">Trichonephila inaurata madagascariensis</name>
    <dbReference type="NCBI Taxonomy" id="2747483"/>
    <lineage>
        <taxon>Eukaryota</taxon>
        <taxon>Metazoa</taxon>
        <taxon>Ecdysozoa</taxon>
        <taxon>Arthropoda</taxon>
        <taxon>Chelicerata</taxon>
        <taxon>Arachnida</taxon>
        <taxon>Araneae</taxon>
        <taxon>Araneomorphae</taxon>
        <taxon>Entelegynae</taxon>
        <taxon>Araneoidea</taxon>
        <taxon>Nephilidae</taxon>
        <taxon>Trichonephila</taxon>
        <taxon>Trichonephila inaurata</taxon>
    </lineage>
</organism>
<dbReference type="InterPro" id="IPR018123">
    <property type="entry name" value="WWE-dom_subgr"/>
</dbReference>
<feature type="domain" description="RING-type" evidence="12">
    <location>
        <begin position="349"/>
        <end position="402"/>
    </location>
</feature>
<evidence type="ECO:0000256" key="7">
    <source>
        <dbReference type="ARBA" id="ARBA00022771"/>
    </source>
</evidence>
<evidence type="ECO:0000256" key="11">
    <source>
        <dbReference type="RuleBase" id="RU367105"/>
    </source>
</evidence>
<dbReference type="CDD" id="cd09633">
    <property type="entry name" value="Deltex_C"/>
    <property type="match status" value="1"/>
</dbReference>
<dbReference type="InterPro" id="IPR001841">
    <property type="entry name" value="Znf_RING"/>
</dbReference>
<dbReference type="InterPro" id="IPR004170">
    <property type="entry name" value="WWE_dom"/>
</dbReference>
<keyword evidence="15" id="KW-1185">Reference proteome</keyword>
<dbReference type="GO" id="GO:0005737">
    <property type="term" value="C:cytoplasm"/>
    <property type="evidence" value="ECO:0007669"/>
    <property type="project" value="UniProtKB-SubCell"/>
</dbReference>
<keyword evidence="8 11" id="KW-0862">Zinc</keyword>
<dbReference type="InterPro" id="IPR013083">
    <property type="entry name" value="Znf_RING/FYVE/PHD"/>
</dbReference>
<feature type="domain" description="WWE" evidence="13">
    <location>
        <begin position="79"/>
        <end position="157"/>
    </location>
</feature>
<evidence type="ECO:0000259" key="13">
    <source>
        <dbReference type="PROSITE" id="PS50918"/>
    </source>
</evidence>
<accession>A0A8X7CID2</accession>
<keyword evidence="5 11" id="KW-0479">Metal-binding</keyword>
<comment type="pathway">
    <text evidence="2 11">Protein modification; protein ubiquitination.</text>
</comment>
<evidence type="ECO:0000313" key="14">
    <source>
        <dbReference type="EMBL" id="GFY68181.1"/>
    </source>
</evidence>
<dbReference type="AlphaFoldDB" id="A0A8X7CID2"/>
<dbReference type="Gene3D" id="3.30.40.10">
    <property type="entry name" value="Zinc/RING finger domain, C3HC4 (zinc finger)"/>
    <property type="match status" value="1"/>
</dbReference>
<dbReference type="InterPro" id="IPR018957">
    <property type="entry name" value="Znf_C3HC4_RING-type"/>
</dbReference>
<dbReference type="Pfam" id="PF00097">
    <property type="entry name" value="zf-C3HC4"/>
    <property type="match status" value="1"/>
</dbReference>
<dbReference type="PANTHER" id="PTHR12622">
    <property type="entry name" value="DELTEX-RELATED"/>
    <property type="match status" value="1"/>
</dbReference>
<dbReference type="SMART" id="SM00678">
    <property type="entry name" value="WWE"/>
    <property type="match status" value="2"/>
</dbReference>
<dbReference type="GO" id="GO:0008270">
    <property type="term" value="F:zinc ion binding"/>
    <property type="evidence" value="ECO:0007669"/>
    <property type="project" value="UniProtKB-KW"/>
</dbReference>
<name>A0A8X7CID2_9ARAC</name>
<protein>
    <recommendedName>
        <fullName evidence="11">E3 ubiquitin-protein ligase</fullName>
        <ecNumber evidence="11">2.3.2.27</ecNumber>
    </recommendedName>
</protein>
<dbReference type="Proteomes" id="UP000886998">
    <property type="component" value="Unassembled WGS sequence"/>
</dbReference>
<dbReference type="Gene3D" id="3.30.720.50">
    <property type="match status" value="2"/>
</dbReference>
<evidence type="ECO:0000256" key="4">
    <source>
        <dbReference type="ARBA" id="ARBA00022679"/>
    </source>
</evidence>
<dbReference type="FunFam" id="3.30.390.130:FF:000001">
    <property type="entry name" value="Probable E3 ubiquitin-protein ligase DTX3"/>
    <property type="match status" value="1"/>
</dbReference>
<comment type="caution">
    <text evidence="14">The sequence shown here is derived from an EMBL/GenBank/DDBJ whole genome shotgun (WGS) entry which is preliminary data.</text>
</comment>
<comment type="similarity">
    <text evidence="3 11">Belongs to the Deltex family.</text>
</comment>
<dbReference type="OrthoDB" id="2449614at2759"/>
<dbReference type="Pfam" id="PF18102">
    <property type="entry name" value="DTC"/>
    <property type="match status" value="1"/>
</dbReference>
<reference evidence="14" key="1">
    <citation type="submission" date="2020-08" db="EMBL/GenBank/DDBJ databases">
        <title>Multicomponent nature underlies the extraordinary mechanical properties of spider dragline silk.</title>
        <authorList>
            <person name="Kono N."/>
            <person name="Nakamura H."/>
            <person name="Mori M."/>
            <person name="Yoshida Y."/>
            <person name="Ohtoshi R."/>
            <person name="Malay A.D."/>
            <person name="Moran D.A.P."/>
            <person name="Tomita M."/>
            <person name="Numata K."/>
            <person name="Arakawa K."/>
        </authorList>
    </citation>
    <scope>NUCLEOTIDE SEQUENCE</scope>
</reference>
<dbReference type="PROSITE" id="PS50918">
    <property type="entry name" value="WWE"/>
    <property type="match status" value="2"/>
</dbReference>
<evidence type="ECO:0000259" key="12">
    <source>
        <dbReference type="PROSITE" id="PS50089"/>
    </source>
</evidence>
<evidence type="ECO:0000256" key="9">
    <source>
        <dbReference type="ARBA" id="ARBA00022976"/>
    </source>
</evidence>
<dbReference type="GO" id="GO:0016567">
    <property type="term" value="P:protein ubiquitination"/>
    <property type="evidence" value="ECO:0007669"/>
    <property type="project" value="UniProtKB-UniRule"/>
</dbReference>
<keyword evidence="6" id="KW-0677">Repeat</keyword>
<evidence type="ECO:0000313" key="15">
    <source>
        <dbReference type="Proteomes" id="UP000886998"/>
    </source>
</evidence>